<evidence type="ECO:0000256" key="2">
    <source>
        <dbReference type="ARBA" id="ARBA00004496"/>
    </source>
</evidence>
<feature type="domain" description="IPO4/5-like TPR repeats" evidence="9">
    <location>
        <begin position="105"/>
        <end position="262"/>
    </location>
</feature>
<gene>
    <name evidence="10" type="ORF">BSTOLATCC_MIC15545</name>
</gene>
<evidence type="ECO:0000256" key="5">
    <source>
        <dbReference type="ARBA" id="ARBA00022737"/>
    </source>
</evidence>
<dbReference type="Pfam" id="PF25780">
    <property type="entry name" value="TPR_IPO5"/>
    <property type="match status" value="1"/>
</dbReference>
<dbReference type="InterPro" id="IPR041389">
    <property type="entry name" value="Importin_rep_6"/>
</dbReference>
<evidence type="ECO:0000256" key="3">
    <source>
        <dbReference type="ARBA" id="ARBA00022448"/>
    </source>
</evidence>
<dbReference type="Pfam" id="PF18808">
    <property type="entry name" value="Importin_rep_4"/>
    <property type="match status" value="1"/>
</dbReference>
<dbReference type="InterPro" id="IPR041653">
    <property type="entry name" value="Importin_rep_4"/>
</dbReference>
<dbReference type="GO" id="GO:0005634">
    <property type="term" value="C:nucleus"/>
    <property type="evidence" value="ECO:0007669"/>
    <property type="project" value="UniProtKB-SubCell"/>
</dbReference>
<keyword evidence="11" id="KW-1185">Reference proteome</keyword>
<evidence type="ECO:0000256" key="4">
    <source>
        <dbReference type="ARBA" id="ARBA00022490"/>
    </source>
</evidence>
<sequence>MEGVGEPEVQEVFRILSGALSPDNTLRRQCESEYNSVLSQFPDRLILCLLLNLQGSDLSVRTLAALLLKKIVDPQAKQEIWAKLAPETHSACKKILLERITAEENKKIKEHICEVVGLLGSSILTTNIRGTWDELIPYLYHSLSAGGAQSWAALDVLTVLFPYLHEEFIKNSSQLLQFFKHCLGIGDISTRFSCLKAINALLSVVETGDALYFKDLVKDVLISVDYILTNDLYTGNKALETLRELAESEPKLFKPSFNYCFELIQQIYTKPQIDISTKNLVLDFVVTVVERMPKQLQAQLALGEQLLTRIMEMMVSIDLEVDESWARPDEGFQDKEDEDGSLDLDYAKVGRKLITRLLESVGDKFLLQPVLSLIQKALSTEGDWRLTYAALMTLSEIIQFVQEPEKIAEIVPIIGIKANSDHPKIRYATFHLIGQVCEDYENEFQASHHETIYPMLMKGLSDPVPRVVSHCLAAITNFFEGAGETLANQYIGQLMPKLIEFLTTPQHSIVIEHACTTIASAATVCKDFFKENFVSVVSYLISLLDKYQKDCYKTLRGRVIECITLMSVNVGKNIFAPHATKIIHIMRTLQEGDLENSDELVGYLLNGWQRICEVLGSDFCEFLDAVVPGLLRMVEKQMEISVSSTPDLFIDVQKAFAEEKKKSISTTITENKELAMHTLLSFVDTLKGGFAKYIEPAVRVALPMVNFKLNEDVRGAAAGLLAGIVEVQKNSGEPDAIQKSCEMAKAFIATLWEALEDEFVTETQVDQLNALKSIIEIPGIPYLSQEEVNQIGEKSLKLLDNSIKSRDIPNEDSDEEDDEEFTKFKKSEEDSLHTAISEVIGAIFKTHKDLSLSIVQFLILHVFPKFLTNESSDEDHKFVIFVIDDVIEFLGQGLVENSWNALGEALIKFAADPNDAVRQAACYGLGIYAVNSNVSTFQQWTGHILTVLEQAIRIPVGKRVKSHGHAKDNAIASIGRLIKYQHANLNLEAVIPAWIELLPLKWDKAEAVQVNELLADLALSSSHQGLTFGSNYERLPKIVHHFADILETKYINKDTTEKVKLLFTNLRNSQIPDLASIWGSLKEVQQAKVNRLLSS</sequence>
<keyword evidence="6" id="KW-0653">Protein transport</keyword>
<organism evidence="10 11">
    <name type="scientific">Blepharisma stoltei</name>
    <dbReference type="NCBI Taxonomy" id="1481888"/>
    <lineage>
        <taxon>Eukaryota</taxon>
        <taxon>Sar</taxon>
        <taxon>Alveolata</taxon>
        <taxon>Ciliophora</taxon>
        <taxon>Postciliodesmatophora</taxon>
        <taxon>Heterotrichea</taxon>
        <taxon>Heterotrichida</taxon>
        <taxon>Blepharismidae</taxon>
        <taxon>Blepharisma</taxon>
    </lineage>
</organism>
<dbReference type="GO" id="GO:0006606">
    <property type="term" value="P:protein import into nucleus"/>
    <property type="evidence" value="ECO:0007669"/>
    <property type="project" value="InterPro"/>
</dbReference>
<dbReference type="Proteomes" id="UP001162131">
    <property type="component" value="Unassembled WGS sequence"/>
</dbReference>
<comment type="subcellular location">
    <subcellularLocation>
        <location evidence="2">Cytoplasm</location>
    </subcellularLocation>
    <subcellularLocation>
        <location evidence="1">Nucleus</location>
    </subcellularLocation>
</comment>
<accession>A0AAU9J606</accession>
<dbReference type="InterPro" id="IPR057672">
    <property type="entry name" value="TPR_IPO4/5"/>
</dbReference>
<name>A0AAU9J606_9CILI</name>
<proteinExistence type="predicted"/>
<dbReference type="Pfam" id="PF22956">
    <property type="entry name" value="VPS15-like_hel"/>
    <property type="match status" value="1"/>
</dbReference>
<evidence type="ECO:0000256" key="7">
    <source>
        <dbReference type="ARBA" id="ARBA00023242"/>
    </source>
</evidence>
<evidence type="ECO:0000256" key="1">
    <source>
        <dbReference type="ARBA" id="ARBA00004123"/>
    </source>
</evidence>
<keyword evidence="7" id="KW-0539">Nucleus</keyword>
<evidence type="ECO:0000256" key="6">
    <source>
        <dbReference type="ARBA" id="ARBA00022927"/>
    </source>
</evidence>
<evidence type="ECO:0000313" key="11">
    <source>
        <dbReference type="Proteomes" id="UP001162131"/>
    </source>
</evidence>
<dbReference type="EMBL" id="CAJZBQ010000015">
    <property type="protein sequence ID" value="CAG9316104.1"/>
    <property type="molecule type" value="Genomic_DNA"/>
</dbReference>
<dbReference type="Pfam" id="PF18829">
    <property type="entry name" value="Importin_rep_6"/>
    <property type="match status" value="1"/>
</dbReference>
<dbReference type="InterPro" id="IPR055231">
    <property type="entry name" value="2AA_helical"/>
</dbReference>
<dbReference type="InterPro" id="IPR040122">
    <property type="entry name" value="Importin_beta"/>
</dbReference>
<keyword evidence="4" id="KW-0963">Cytoplasm</keyword>
<keyword evidence="5" id="KW-0677">Repeat</keyword>
<evidence type="ECO:0000259" key="8">
    <source>
        <dbReference type="Pfam" id="PF22956"/>
    </source>
</evidence>
<dbReference type="Gene3D" id="1.25.10.10">
    <property type="entry name" value="Leucine-rich Repeat Variant"/>
    <property type="match status" value="1"/>
</dbReference>
<dbReference type="GO" id="GO:0005737">
    <property type="term" value="C:cytoplasm"/>
    <property type="evidence" value="ECO:0007669"/>
    <property type="project" value="UniProtKB-SubCell"/>
</dbReference>
<dbReference type="InterPro" id="IPR016024">
    <property type="entry name" value="ARM-type_fold"/>
</dbReference>
<dbReference type="PANTHER" id="PTHR10527">
    <property type="entry name" value="IMPORTIN BETA"/>
    <property type="match status" value="1"/>
</dbReference>
<keyword evidence="3" id="KW-0813">Transport</keyword>
<evidence type="ECO:0000313" key="10">
    <source>
        <dbReference type="EMBL" id="CAG9316104.1"/>
    </source>
</evidence>
<comment type="caution">
    <text evidence="10">The sequence shown here is derived from an EMBL/GenBank/DDBJ whole genome shotgun (WGS) entry which is preliminary data.</text>
</comment>
<reference evidence="10" key="1">
    <citation type="submission" date="2021-09" db="EMBL/GenBank/DDBJ databases">
        <authorList>
            <consortium name="AG Swart"/>
            <person name="Singh M."/>
            <person name="Singh A."/>
            <person name="Seah K."/>
            <person name="Emmerich C."/>
        </authorList>
    </citation>
    <scope>NUCLEOTIDE SEQUENCE</scope>
    <source>
        <strain evidence="10">ATCC30299</strain>
    </source>
</reference>
<dbReference type="InterPro" id="IPR011989">
    <property type="entry name" value="ARM-like"/>
</dbReference>
<feature type="domain" description="Phosphatase 2A Regulatory Subunit A helical" evidence="8">
    <location>
        <begin position="378"/>
        <end position="525"/>
    </location>
</feature>
<evidence type="ECO:0000259" key="9">
    <source>
        <dbReference type="Pfam" id="PF25780"/>
    </source>
</evidence>
<protein>
    <submittedName>
        <fullName evidence="10">Uncharacterized protein</fullName>
    </submittedName>
</protein>
<dbReference type="AlphaFoldDB" id="A0AAU9J606"/>
<dbReference type="SUPFAM" id="SSF48371">
    <property type="entry name" value="ARM repeat"/>
    <property type="match status" value="2"/>
</dbReference>